<evidence type="ECO:0008006" key="3">
    <source>
        <dbReference type="Google" id="ProtNLM"/>
    </source>
</evidence>
<gene>
    <name evidence="1" type="ORF">SAMN05444349_101218</name>
</gene>
<reference evidence="1 2" key="1">
    <citation type="submission" date="2016-11" db="EMBL/GenBank/DDBJ databases">
        <authorList>
            <person name="Jaros S."/>
            <person name="Januszkiewicz K."/>
            <person name="Wedrychowicz H."/>
        </authorList>
    </citation>
    <scope>NUCLEOTIDE SEQUENCE [LARGE SCALE GENOMIC DNA]</scope>
    <source>
        <strain evidence="1 2">DSM 26883</strain>
    </source>
</reference>
<accession>A0A1M4SQN3</accession>
<proteinExistence type="predicted"/>
<dbReference type="RefSeq" id="WP_051572663.1">
    <property type="nucleotide sequence ID" value="NZ_FQVD01000001.1"/>
</dbReference>
<dbReference type="EMBL" id="FQVD01000001">
    <property type="protein sequence ID" value="SHE34501.1"/>
    <property type="molecule type" value="Genomic_DNA"/>
</dbReference>
<dbReference type="Proteomes" id="UP000184436">
    <property type="component" value="Unassembled WGS sequence"/>
</dbReference>
<protein>
    <recommendedName>
        <fullName evidence="3">Fimbrillin-A associated anchor protein Mfa1 and Mfa2</fullName>
    </recommendedName>
</protein>
<dbReference type="STRING" id="871325.SAMN05444349_101218"/>
<dbReference type="AlphaFoldDB" id="A0A1M4SQN3"/>
<dbReference type="PROSITE" id="PS51257">
    <property type="entry name" value="PROKAR_LIPOPROTEIN"/>
    <property type="match status" value="1"/>
</dbReference>
<evidence type="ECO:0000313" key="2">
    <source>
        <dbReference type="Proteomes" id="UP000184436"/>
    </source>
</evidence>
<sequence>MKNVISSCELFVRHSVIRSIQCLLILSFLPFISSCIRDDLQSCPPLQVDISVKDKNYFNVDNVSLESPKSESLIFRKYVPTLYYSLRNEVTGEIIEEQGVFNVTDNNPTHSITFCQCLPFGKYVLTVWGGLTDNTSLTDQSLTNILHNNQMEGYDVYLVHDTLVYDIQNTRYNVALERATGKLLMQIINLPSTVRYADYSVNQIYERVTHQFKYINPITVRKQDSWDTAPDIILSTILAPSTGEHQANVHLNLYDETDQTIPALTPKDVKITMKRNELTSLRYVYDEEKEDFNIYVLNNDTWELIYNLDID</sequence>
<keyword evidence="2" id="KW-1185">Reference proteome</keyword>
<evidence type="ECO:0000313" key="1">
    <source>
        <dbReference type="EMBL" id="SHE34501.1"/>
    </source>
</evidence>
<name>A0A1M4SQN3_9BACE</name>
<organism evidence="1 2">
    <name type="scientific">Bacteroides faecichinchillae</name>
    <dbReference type="NCBI Taxonomy" id="871325"/>
    <lineage>
        <taxon>Bacteria</taxon>
        <taxon>Pseudomonadati</taxon>
        <taxon>Bacteroidota</taxon>
        <taxon>Bacteroidia</taxon>
        <taxon>Bacteroidales</taxon>
        <taxon>Bacteroidaceae</taxon>
        <taxon>Bacteroides</taxon>
    </lineage>
</organism>
<dbReference type="OrthoDB" id="1100791at2"/>